<dbReference type="GO" id="GO:0005783">
    <property type="term" value="C:endoplasmic reticulum"/>
    <property type="evidence" value="ECO:0007669"/>
    <property type="project" value="UniProtKB-SubCell"/>
</dbReference>
<dbReference type="InterPro" id="IPR016024">
    <property type="entry name" value="ARM-type_fold"/>
</dbReference>
<evidence type="ECO:0000313" key="8">
    <source>
        <dbReference type="Proteomes" id="UP001149090"/>
    </source>
</evidence>
<dbReference type="EMBL" id="JAPDFW010000073">
    <property type="protein sequence ID" value="KAJ5073714.1"/>
    <property type="molecule type" value="Genomic_DNA"/>
</dbReference>
<comment type="caution">
    <text evidence="7">The sequence shown here is derived from an EMBL/GenBank/DDBJ whole genome shotgun (WGS) entry which is preliminary data.</text>
</comment>
<organism evidence="7 8">
    <name type="scientific">Anaeramoeba ignava</name>
    <name type="common">Anaerobic marine amoeba</name>
    <dbReference type="NCBI Taxonomy" id="1746090"/>
    <lineage>
        <taxon>Eukaryota</taxon>
        <taxon>Metamonada</taxon>
        <taxon>Anaeramoebidae</taxon>
        <taxon>Anaeramoeba</taxon>
    </lineage>
</organism>
<proteinExistence type="predicted"/>
<comment type="subcellular location">
    <subcellularLocation>
        <location evidence="3">Cytoplasm</location>
        <location evidence="3">Cytosol</location>
    </subcellularLocation>
    <subcellularLocation>
        <location evidence="2">Endoplasmic reticulum</location>
    </subcellularLocation>
    <subcellularLocation>
        <location evidence="1">Mitochondrion</location>
    </subcellularLocation>
</comment>
<sequence length="585" mass="67621">MDSQNLIQKFIQSISKKEKPSIIREILQQILQEITSTEEKRTEFFNNELIKNLITTLTMKPNNIPILSLDILGEFAKDDEIRQIIISDELLNTLFPLLSKKNLDFQRLTLRLLANLCFDNFKNSELIFQKGGLEKPLQILSSLSIKDNSEFIRICIGFFLNISNENEDIQTEIGKKKGLQYITPFINSIDNQQLLLVTLRTINNLIEVEENRKILSDLDSVIPLFKLLTNSTGEIQEISYEILSIITIEEKCRTLIIKEKLVLPLIQLINLENFDENQKNLFRILTYLALNDDAMEIMLNNNVIDLVTKLIYSEDSEISLSAAMWMANLARTDSVCMKLMERTVLIPLEKFLRNKDFRIQHLAAGTIRNLTLPEQTRNLFVHFPEIMKLLIKLLDTDRAEVQNYCVSALHFLSSVPEISKFIVENEGFQPLMKLSKNESLKRSMFSSVRVLYNLVLNTEDPELLCDFIQKEIFSSIILLISSEHKILQMEGLKMLLHLTEKEKPKNCLIKVGFDLKPFLHLLDSLDNEIIECFLKSIKNLLKSSQIESLLNFLFGKIQELSTNLSLSFQVQQLAQECLKIFPKKK</sequence>
<dbReference type="Proteomes" id="UP001149090">
    <property type="component" value="Unassembled WGS sequence"/>
</dbReference>
<evidence type="ECO:0000256" key="3">
    <source>
        <dbReference type="ARBA" id="ARBA00004514"/>
    </source>
</evidence>
<dbReference type="InterPro" id="IPR040144">
    <property type="entry name" value="RAP1GDS1"/>
</dbReference>
<reference evidence="7" key="1">
    <citation type="submission" date="2022-10" db="EMBL/GenBank/DDBJ databases">
        <title>Novel sulphate-reducing endosymbionts in the free-living metamonad Anaeramoeba.</title>
        <authorList>
            <person name="Jerlstrom-Hultqvist J."/>
            <person name="Cepicka I."/>
            <person name="Gallot-Lavallee L."/>
            <person name="Salas-Leiva D."/>
            <person name="Curtis B.A."/>
            <person name="Zahonova K."/>
            <person name="Pipaliya S."/>
            <person name="Dacks J."/>
            <person name="Roger A.J."/>
        </authorList>
    </citation>
    <scope>NUCLEOTIDE SEQUENCE</scope>
    <source>
        <strain evidence="7">BMAN</strain>
    </source>
</reference>
<evidence type="ECO:0000256" key="2">
    <source>
        <dbReference type="ARBA" id="ARBA00004240"/>
    </source>
</evidence>
<dbReference type="Gene3D" id="1.25.10.10">
    <property type="entry name" value="Leucine-rich Repeat Variant"/>
    <property type="match status" value="2"/>
</dbReference>
<dbReference type="GO" id="GO:0005829">
    <property type="term" value="C:cytosol"/>
    <property type="evidence" value="ECO:0007669"/>
    <property type="project" value="UniProtKB-SubCell"/>
</dbReference>
<dbReference type="OMA" id="GNLAELX"/>
<gene>
    <name evidence="7" type="ORF">M0811_08551</name>
</gene>
<dbReference type="GO" id="GO:0005739">
    <property type="term" value="C:mitochondrion"/>
    <property type="evidence" value="ECO:0007669"/>
    <property type="project" value="UniProtKB-SubCell"/>
</dbReference>
<keyword evidence="8" id="KW-1185">Reference proteome</keyword>
<accession>A0A9Q0LJS5</accession>
<evidence type="ECO:0000256" key="4">
    <source>
        <dbReference type="ARBA" id="ARBA00022490"/>
    </source>
</evidence>
<dbReference type="SMART" id="SM00185">
    <property type="entry name" value="ARM"/>
    <property type="match status" value="6"/>
</dbReference>
<keyword evidence="6" id="KW-0496">Mitochondrion</keyword>
<protein>
    <submittedName>
        <fullName evidence="7">Rap1 gtpase-gdp dissociation stimulator 1</fullName>
    </submittedName>
</protein>
<keyword evidence="4" id="KW-0963">Cytoplasm</keyword>
<keyword evidence="5" id="KW-0256">Endoplasmic reticulum</keyword>
<evidence type="ECO:0000256" key="6">
    <source>
        <dbReference type="ARBA" id="ARBA00023128"/>
    </source>
</evidence>
<dbReference type="SUPFAM" id="SSF48371">
    <property type="entry name" value="ARM repeat"/>
    <property type="match status" value="2"/>
</dbReference>
<dbReference type="InterPro" id="IPR000225">
    <property type="entry name" value="Armadillo"/>
</dbReference>
<dbReference type="OrthoDB" id="26149at2759"/>
<name>A0A9Q0LJS5_ANAIG</name>
<dbReference type="AlphaFoldDB" id="A0A9Q0LJS5"/>
<evidence type="ECO:0000256" key="5">
    <source>
        <dbReference type="ARBA" id="ARBA00022824"/>
    </source>
</evidence>
<dbReference type="InterPro" id="IPR011989">
    <property type="entry name" value="ARM-like"/>
</dbReference>
<evidence type="ECO:0000313" key="7">
    <source>
        <dbReference type="EMBL" id="KAJ5073714.1"/>
    </source>
</evidence>
<evidence type="ECO:0000256" key="1">
    <source>
        <dbReference type="ARBA" id="ARBA00004173"/>
    </source>
</evidence>
<dbReference type="PANTHER" id="PTHR10957">
    <property type="entry name" value="RAP1 GTPASE-GDP DISSOCIATION STIMULATOR 1"/>
    <property type="match status" value="1"/>
</dbReference>
<dbReference type="GO" id="GO:0005085">
    <property type="term" value="F:guanyl-nucleotide exchange factor activity"/>
    <property type="evidence" value="ECO:0007669"/>
    <property type="project" value="InterPro"/>
</dbReference>